<dbReference type="InterPro" id="IPR004875">
    <property type="entry name" value="DDE_SF_endonuclease_dom"/>
</dbReference>
<dbReference type="PANTHER" id="PTHR19303">
    <property type="entry name" value="TRANSPOSON"/>
    <property type="match status" value="1"/>
</dbReference>
<dbReference type="EMBL" id="JANEYG010000103">
    <property type="protein sequence ID" value="KAJ8913070.1"/>
    <property type="molecule type" value="Genomic_DNA"/>
</dbReference>
<dbReference type="GO" id="GO:0005634">
    <property type="term" value="C:nucleus"/>
    <property type="evidence" value="ECO:0007669"/>
    <property type="project" value="TreeGrafter"/>
</dbReference>
<dbReference type="SMART" id="SM00443">
    <property type="entry name" value="G_patch"/>
    <property type="match status" value="1"/>
</dbReference>
<dbReference type="GO" id="GO:0003677">
    <property type="term" value="F:DNA binding"/>
    <property type="evidence" value="ECO:0007669"/>
    <property type="project" value="TreeGrafter"/>
</dbReference>
<dbReference type="PROSITE" id="PS50174">
    <property type="entry name" value="G_PATCH"/>
    <property type="match status" value="1"/>
</dbReference>
<dbReference type="Pfam" id="PF03184">
    <property type="entry name" value="DDE_1"/>
    <property type="match status" value="1"/>
</dbReference>
<dbReference type="Pfam" id="PF01585">
    <property type="entry name" value="G-patch"/>
    <property type="match status" value="1"/>
</dbReference>
<dbReference type="InterPro" id="IPR000467">
    <property type="entry name" value="G_patch_dom"/>
</dbReference>
<accession>A0AAV8VGH2</accession>
<feature type="domain" description="G-patch" evidence="1">
    <location>
        <begin position="345"/>
        <end position="391"/>
    </location>
</feature>
<sequence>MTTELFPKVIEHIADHIKCTKENKVLLILDNHESHISVNAITVCRERGIVLLTVPPHTTNKLQPLDVGINGPFKTFLARAQHDWLLSNPGKVITIRHLARLSKFAYENAFTMKNVTSSFKATGLWPVNSLIFSDENFSAAEVTDQPMKASESIEDSSANVYDGTETNIVNVAPSTSIDLEKTPPRPSTSKTPLLSEIRPFPKLATFEQKKGRSLEEFINEQDNLTVGNFVLVKFLVAKSDIYYAGEILSDENEEYVVKFILIVHIRFGYANIRLHTAISFHFVGLASALYSVHVRLLLMVGSNSTDLSELSRRRPQSGKRRSVELRGPVSSTLTLNCRPPYPSSPDSPRWVIMERRGWKFGSGLGRYLHGITEPISVRLYDPRQGLYAVDDPAPSSGQKEIQFCNAGVTGNSVSKPGELDKWVLPEITLSFHDISIPTLLDTESLSKSC</sequence>
<comment type="caution">
    <text evidence="2">The sequence shown here is derived from an EMBL/GenBank/DDBJ whole genome shotgun (WGS) entry which is preliminary data.</text>
</comment>
<reference evidence="2 3" key="1">
    <citation type="journal article" date="2023" name="Insect Mol. Biol.">
        <title>Genome sequencing provides insights into the evolution of gene families encoding plant cell wall-degrading enzymes in longhorned beetles.</title>
        <authorList>
            <person name="Shin N.R."/>
            <person name="Okamura Y."/>
            <person name="Kirsch R."/>
            <person name="Pauchet Y."/>
        </authorList>
    </citation>
    <scope>NUCLEOTIDE SEQUENCE [LARGE SCALE GENOMIC DNA]</scope>
    <source>
        <strain evidence="2">EAD_L_NR</strain>
    </source>
</reference>
<proteinExistence type="predicted"/>
<dbReference type="Proteomes" id="UP001159042">
    <property type="component" value="Unassembled WGS sequence"/>
</dbReference>
<evidence type="ECO:0000313" key="2">
    <source>
        <dbReference type="EMBL" id="KAJ8913070.1"/>
    </source>
</evidence>
<dbReference type="PANTHER" id="PTHR19303:SF74">
    <property type="entry name" value="POGO TRANSPOSABLE ELEMENT WITH KRAB DOMAIN"/>
    <property type="match status" value="1"/>
</dbReference>
<dbReference type="InterPro" id="IPR050863">
    <property type="entry name" value="CenT-Element_Derived"/>
</dbReference>
<gene>
    <name evidence="2" type="ORF">NQ315_006571</name>
</gene>
<evidence type="ECO:0000313" key="3">
    <source>
        <dbReference type="Proteomes" id="UP001159042"/>
    </source>
</evidence>
<evidence type="ECO:0000259" key="1">
    <source>
        <dbReference type="PROSITE" id="PS50174"/>
    </source>
</evidence>
<organism evidence="2 3">
    <name type="scientific">Exocentrus adspersus</name>
    <dbReference type="NCBI Taxonomy" id="1586481"/>
    <lineage>
        <taxon>Eukaryota</taxon>
        <taxon>Metazoa</taxon>
        <taxon>Ecdysozoa</taxon>
        <taxon>Arthropoda</taxon>
        <taxon>Hexapoda</taxon>
        <taxon>Insecta</taxon>
        <taxon>Pterygota</taxon>
        <taxon>Neoptera</taxon>
        <taxon>Endopterygota</taxon>
        <taxon>Coleoptera</taxon>
        <taxon>Polyphaga</taxon>
        <taxon>Cucujiformia</taxon>
        <taxon>Chrysomeloidea</taxon>
        <taxon>Cerambycidae</taxon>
        <taxon>Lamiinae</taxon>
        <taxon>Acanthocinini</taxon>
        <taxon>Exocentrus</taxon>
    </lineage>
</organism>
<protein>
    <recommendedName>
        <fullName evidence="1">G-patch domain-containing protein</fullName>
    </recommendedName>
</protein>
<dbReference type="AlphaFoldDB" id="A0AAV8VGH2"/>
<name>A0AAV8VGH2_9CUCU</name>
<keyword evidence="3" id="KW-1185">Reference proteome</keyword>